<accession>A0ABS5BI14</accession>
<keyword evidence="3" id="KW-1185">Reference proteome</keyword>
<name>A0ABS5BI14_9MOLU</name>
<gene>
    <name evidence="2" type="ORF">FEF22_000155</name>
</gene>
<feature type="transmembrane region" description="Helical" evidence="1">
    <location>
        <begin position="130"/>
        <end position="154"/>
    </location>
</feature>
<keyword evidence="1" id="KW-0812">Transmembrane</keyword>
<evidence type="ECO:0000256" key="1">
    <source>
        <dbReference type="SAM" id="Phobius"/>
    </source>
</evidence>
<feature type="transmembrane region" description="Helical" evidence="1">
    <location>
        <begin position="45"/>
        <end position="73"/>
    </location>
</feature>
<dbReference type="RefSeq" id="WP_138107774.1">
    <property type="nucleotide sequence ID" value="NZ_VBRA02000002.1"/>
</dbReference>
<reference evidence="2" key="1">
    <citation type="submission" date="2019-10" db="EMBL/GenBank/DDBJ databases">
        <title>Whole Genome Sequencing and Characterization of Texas Phoenix Palm Decline Phytoplasma Belongs to Lethal Yellowing (16SrIV) Group.</title>
        <authorList>
            <person name="Bao M."/>
        </authorList>
    </citation>
    <scope>NUCLEOTIDE SEQUENCE [LARGE SCALE GENOMIC DNA]</scope>
    <source>
        <strain evidence="2">ACPD</strain>
    </source>
</reference>
<dbReference type="Proteomes" id="UP001192346">
    <property type="component" value="Unassembled WGS sequence"/>
</dbReference>
<evidence type="ECO:0000313" key="2">
    <source>
        <dbReference type="EMBL" id="MBP3059204.1"/>
    </source>
</evidence>
<feature type="transmembrane region" description="Helical" evidence="1">
    <location>
        <begin position="93"/>
        <end position="118"/>
    </location>
</feature>
<comment type="caution">
    <text evidence="2">The sequence shown here is derived from an EMBL/GenBank/DDBJ whole genome shotgun (WGS) entry which is preliminary data.</text>
</comment>
<evidence type="ECO:0000313" key="3">
    <source>
        <dbReference type="Proteomes" id="UP001192346"/>
    </source>
</evidence>
<dbReference type="Gene3D" id="1.10.1760.20">
    <property type="match status" value="1"/>
</dbReference>
<feature type="transmembrane region" description="Helical" evidence="1">
    <location>
        <begin position="12"/>
        <end position="33"/>
    </location>
</feature>
<keyword evidence="1" id="KW-0472">Membrane</keyword>
<dbReference type="EMBL" id="VBRA02000002">
    <property type="protein sequence ID" value="MBP3059204.1"/>
    <property type="molecule type" value="Genomic_DNA"/>
</dbReference>
<evidence type="ECO:0008006" key="4">
    <source>
        <dbReference type="Google" id="ProtNLM"/>
    </source>
</evidence>
<organism evidence="2 3">
    <name type="scientific">Texas Phoenix palm phytoplasma</name>
    <dbReference type="NCBI Taxonomy" id="176709"/>
    <lineage>
        <taxon>Bacteria</taxon>
        <taxon>Bacillati</taxon>
        <taxon>Mycoplasmatota</taxon>
        <taxon>Mollicutes</taxon>
        <taxon>Acholeplasmatales</taxon>
        <taxon>Acholeplasmataceae</taxon>
        <taxon>Candidatus Phytoplasma</taxon>
        <taxon>16SrIV (Coconut lethal yellows group)</taxon>
    </lineage>
</organism>
<keyword evidence="1" id="KW-1133">Transmembrane helix</keyword>
<proteinExistence type="predicted"/>
<protein>
    <recommendedName>
        <fullName evidence="4">Integral membrane protein</fullName>
    </recommendedName>
</protein>
<feature type="transmembrane region" description="Helical" evidence="1">
    <location>
        <begin position="185"/>
        <end position="206"/>
    </location>
</feature>
<sequence length="223" mass="26612">MEKFLLKKISFVSFILAIAFIVEFVFTKLFFGFDCCVSFLKLELLPIVLIGFLFGFKISFFSILLYIFLHIMLEYTISFHQHGLFAHFEKENYVLLLGLLFFVFFIPYLSCSITGFFYKKNFNHLSKNNVIFKSLFLITIIQILSYMIFVYLTFFQQKNDFFDDYPNNIFGSSFLLQIDSYKMIFLYYFNSVIFTNLIIGIILYFIRPILKDNLENFNINIIK</sequence>